<dbReference type="PANTHER" id="PTHR43270:SF4">
    <property type="entry name" value="CARNOSINE DIPEPTIDASE 2, ISOFORM A"/>
    <property type="match status" value="1"/>
</dbReference>
<dbReference type="AlphaFoldDB" id="A9C1K4"/>
<proteinExistence type="predicted"/>
<name>A9C1K4_DELAS</name>
<dbReference type="Pfam" id="PF01546">
    <property type="entry name" value="Peptidase_M20"/>
    <property type="match status" value="1"/>
</dbReference>
<dbReference type="GO" id="GO:0006508">
    <property type="term" value="P:proteolysis"/>
    <property type="evidence" value="ECO:0007669"/>
    <property type="project" value="UniProtKB-KW"/>
</dbReference>
<evidence type="ECO:0000256" key="1">
    <source>
        <dbReference type="ARBA" id="ARBA00022670"/>
    </source>
</evidence>
<dbReference type="PANTHER" id="PTHR43270">
    <property type="entry name" value="BETA-ALA-HIS DIPEPTIDASE"/>
    <property type="match status" value="1"/>
</dbReference>
<reference evidence="6" key="2">
    <citation type="submission" date="2007-11" db="EMBL/GenBank/DDBJ databases">
        <title>Complete sequence of Delftia acidovorans DSM 14801 / SPH-1.</title>
        <authorList>
            <person name="Copeland A."/>
            <person name="Lucas S."/>
            <person name="Lapidus A."/>
            <person name="Barry K."/>
            <person name="Glavina del Rio T."/>
            <person name="Dalin E."/>
            <person name="Tice H."/>
            <person name="Pitluck S."/>
            <person name="Lowry S."/>
            <person name="Clum A."/>
            <person name="Schmutz J."/>
            <person name="Larimer F."/>
            <person name="Land M."/>
            <person name="Hauser L."/>
            <person name="Kyrpides N."/>
            <person name="Kim E."/>
            <person name="Schleheck D."/>
            <person name="Richardson P."/>
        </authorList>
    </citation>
    <scope>NUCLEOTIDE SEQUENCE [LARGE SCALE GENOMIC DNA]</scope>
    <source>
        <strain evidence="6">DSM 14801 / SPH-1</strain>
    </source>
</reference>
<dbReference type="InterPro" id="IPR002933">
    <property type="entry name" value="Peptidase_M20"/>
</dbReference>
<dbReference type="EMBL" id="CP000884">
    <property type="protein sequence ID" value="ABX38667.1"/>
    <property type="molecule type" value="Genomic_DNA"/>
</dbReference>
<evidence type="ECO:0000259" key="4">
    <source>
        <dbReference type="Pfam" id="PF07687"/>
    </source>
</evidence>
<evidence type="ECO:0000256" key="3">
    <source>
        <dbReference type="ARBA" id="ARBA00022801"/>
    </source>
</evidence>
<dbReference type="Pfam" id="PF07687">
    <property type="entry name" value="M20_dimer"/>
    <property type="match status" value="1"/>
</dbReference>
<dbReference type="HOGENOM" id="CLU_029469_0_0_4"/>
<protein>
    <submittedName>
        <fullName evidence="5">Peptidase M20</fullName>
    </submittedName>
</protein>
<keyword evidence="1" id="KW-0645">Protease</keyword>
<organism evidence="5 6">
    <name type="scientific">Delftia acidovorans (strain DSM 14801 / SPH-1)</name>
    <dbReference type="NCBI Taxonomy" id="398578"/>
    <lineage>
        <taxon>Bacteria</taxon>
        <taxon>Pseudomonadati</taxon>
        <taxon>Pseudomonadota</taxon>
        <taxon>Betaproteobacteria</taxon>
        <taxon>Burkholderiales</taxon>
        <taxon>Comamonadaceae</taxon>
        <taxon>Delftia</taxon>
    </lineage>
</organism>
<feature type="domain" description="Peptidase M20 dimerisation" evidence="4">
    <location>
        <begin position="223"/>
        <end position="390"/>
    </location>
</feature>
<evidence type="ECO:0000256" key="2">
    <source>
        <dbReference type="ARBA" id="ARBA00022723"/>
    </source>
</evidence>
<keyword evidence="3" id="KW-0378">Hydrolase</keyword>
<dbReference type="eggNOG" id="COG0624">
    <property type="taxonomic scope" value="Bacteria"/>
</dbReference>
<dbReference type="STRING" id="398578.Daci_6039"/>
<sequence length="508" mass="54439">MTRGPAMNARTPSQLLQPAAALDQISRSWDDRIVPALTEYIAIPAKSPMFAPDWEQQGHLETVLRNAADWVLAQRVAGLTLEIVRQPGRTPVLFFEVEGTQDKAASSPTVLMYGHLDKQPEFDGWRSDLGPWTPKYENGKLYGRGGADDGYAVYASIAAVQELKRQGVPHPRILGLIETCEESGSRDLLPYVDALRPRLGDVGLVICLDSGAGNYDQLWLTTSLRGMASGTLKVEILTEGVHSGDASGVVPSSFRILRQVLDRLEDSKTGRLLPASFHCEVPAERMAQMRDTAAILGEETYARFPWAHYDCGGSTLFALPTTTDPVQALVKRTWEPTLSVTGAEGLPALQDAGNVLRPYTAFKLSLRLPPLVDAAACVQEMKALLEDNAPYQARVTWQGLSGASGWNAPAMDGWFEDALNAASQAHFGASCGYIGQGGTIPLMNMLSQGFPKAQMMVCGVLGPKSNAHGPNEFLHVPYAKKLTAAVAQVIAAMAGAQAAAEAGAAGVA</sequence>
<keyword evidence="6" id="KW-1185">Reference proteome</keyword>
<dbReference type="CDD" id="cd05682">
    <property type="entry name" value="M20_dipept_dapE"/>
    <property type="match status" value="1"/>
</dbReference>
<reference evidence="5 6" key="1">
    <citation type="journal article" date="2004" name="Appl. Environ. Microbiol.">
        <title>Mineralization of individual congeners of linear alkylbenzenesulfonate by defined pairs of heterotrophic bacteria.</title>
        <authorList>
            <person name="Schleheck D."/>
            <person name="Knepper T.P."/>
            <person name="Fischer K."/>
            <person name="Cook A.M."/>
        </authorList>
    </citation>
    <scope>NUCLEOTIDE SEQUENCE [LARGE SCALE GENOMIC DNA]</scope>
    <source>
        <strain evidence="6">DSM 14801 / SPH-1</strain>
    </source>
</reference>
<dbReference type="SUPFAM" id="SSF53187">
    <property type="entry name" value="Zn-dependent exopeptidases"/>
    <property type="match status" value="1"/>
</dbReference>
<dbReference type="GO" id="GO:0008233">
    <property type="term" value="F:peptidase activity"/>
    <property type="evidence" value="ECO:0007669"/>
    <property type="project" value="UniProtKB-KW"/>
</dbReference>
<keyword evidence="2" id="KW-0479">Metal-binding</keyword>
<accession>A9C1K4</accession>
<dbReference type="KEGG" id="dac:Daci_6039"/>
<dbReference type="Gene3D" id="3.30.70.360">
    <property type="match status" value="1"/>
</dbReference>
<evidence type="ECO:0000313" key="5">
    <source>
        <dbReference type="EMBL" id="ABX38667.1"/>
    </source>
</evidence>
<dbReference type="Gene3D" id="3.40.630.10">
    <property type="entry name" value="Zn peptidases"/>
    <property type="match status" value="1"/>
</dbReference>
<gene>
    <name evidence="5" type="ordered locus">Daci_6039</name>
</gene>
<evidence type="ECO:0000313" key="6">
    <source>
        <dbReference type="Proteomes" id="UP000000784"/>
    </source>
</evidence>
<dbReference type="GO" id="GO:0046872">
    <property type="term" value="F:metal ion binding"/>
    <property type="evidence" value="ECO:0007669"/>
    <property type="project" value="UniProtKB-KW"/>
</dbReference>
<dbReference type="InterPro" id="IPR011650">
    <property type="entry name" value="Peptidase_M20_dimer"/>
</dbReference>
<dbReference type="Proteomes" id="UP000000784">
    <property type="component" value="Chromosome"/>
</dbReference>
<dbReference type="InterPro" id="IPR051458">
    <property type="entry name" value="Cyt/Met_Dipeptidase"/>
</dbReference>